<dbReference type="GO" id="GO:0005737">
    <property type="term" value="C:cytoplasm"/>
    <property type="evidence" value="ECO:0007669"/>
    <property type="project" value="TreeGrafter"/>
</dbReference>
<dbReference type="AlphaFoldDB" id="A0A3B1BKK8"/>
<accession>A0A3B1BKK8</accession>
<evidence type="ECO:0000256" key="1">
    <source>
        <dbReference type="ARBA" id="ARBA00023267"/>
    </source>
</evidence>
<dbReference type="NCBIfam" id="TIGR01108">
    <property type="entry name" value="oadA"/>
    <property type="match status" value="1"/>
</dbReference>
<evidence type="ECO:0000259" key="4">
    <source>
        <dbReference type="PROSITE" id="PS50991"/>
    </source>
</evidence>
<dbReference type="SUPFAM" id="SSF51569">
    <property type="entry name" value="Aldolase"/>
    <property type="match status" value="1"/>
</dbReference>
<dbReference type="EMBL" id="UOGC01000003">
    <property type="protein sequence ID" value="VAX15081.1"/>
    <property type="molecule type" value="Genomic_DNA"/>
</dbReference>
<feature type="domain" description="Pyruvate carboxyltransferase" evidence="4">
    <location>
        <begin position="6"/>
        <end position="266"/>
    </location>
</feature>
<dbReference type="InterPro" id="IPR011053">
    <property type="entry name" value="Single_hybrid_motif"/>
</dbReference>
<feature type="domain" description="Lipoyl-binding" evidence="3">
    <location>
        <begin position="507"/>
        <end position="582"/>
    </location>
</feature>
<dbReference type="InterPro" id="IPR000089">
    <property type="entry name" value="Biotin_lipoyl"/>
</dbReference>
<protein>
    <submittedName>
        <fullName evidence="5">Oxaloacetate decarboxylase alpha chain</fullName>
        <ecNumber evidence="5">4.1.1.3</ecNumber>
    </submittedName>
</protein>
<organism evidence="5">
    <name type="scientific">hydrothermal vent metagenome</name>
    <dbReference type="NCBI Taxonomy" id="652676"/>
    <lineage>
        <taxon>unclassified sequences</taxon>
        <taxon>metagenomes</taxon>
        <taxon>ecological metagenomes</taxon>
    </lineage>
</organism>
<dbReference type="Gene3D" id="2.40.50.100">
    <property type="match status" value="1"/>
</dbReference>
<proteinExistence type="predicted"/>
<dbReference type="SUPFAM" id="SSF51230">
    <property type="entry name" value="Single hybrid motif"/>
    <property type="match status" value="1"/>
</dbReference>
<keyword evidence="1" id="KW-0092">Biotin</keyword>
<dbReference type="Pfam" id="PF02436">
    <property type="entry name" value="PYC_OADA"/>
    <property type="match status" value="1"/>
</dbReference>
<dbReference type="PROSITE" id="PS50968">
    <property type="entry name" value="BIOTINYL_LIPOYL"/>
    <property type="match status" value="1"/>
</dbReference>
<reference evidence="5" key="1">
    <citation type="submission" date="2018-06" db="EMBL/GenBank/DDBJ databases">
        <authorList>
            <person name="Zhirakovskaya E."/>
        </authorList>
    </citation>
    <scope>NUCLEOTIDE SEQUENCE</scope>
</reference>
<dbReference type="NCBIfam" id="NF006761">
    <property type="entry name" value="PRK09282.1"/>
    <property type="match status" value="1"/>
</dbReference>
<name>A0A3B1BKK8_9ZZZZ</name>
<dbReference type="InterPro" id="IPR000891">
    <property type="entry name" value="PYR_CT"/>
</dbReference>
<dbReference type="InterPro" id="IPR005776">
    <property type="entry name" value="OadA"/>
</dbReference>
<feature type="compositionally biased region" description="Basic and acidic residues" evidence="2">
    <location>
        <begin position="441"/>
        <end position="456"/>
    </location>
</feature>
<dbReference type="InterPro" id="IPR013785">
    <property type="entry name" value="Aldolase_TIM"/>
</dbReference>
<dbReference type="GO" id="GO:0006094">
    <property type="term" value="P:gluconeogenesis"/>
    <property type="evidence" value="ECO:0007669"/>
    <property type="project" value="TreeGrafter"/>
</dbReference>
<dbReference type="CDD" id="cd07937">
    <property type="entry name" value="DRE_TIM_PC_TC_5S"/>
    <property type="match status" value="1"/>
</dbReference>
<feature type="region of interest" description="Disordered" evidence="2">
    <location>
        <begin position="441"/>
        <end position="469"/>
    </location>
</feature>
<dbReference type="CDD" id="cd06850">
    <property type="entry name" value="biotinyl_domain"/>
    <property type="match status" value="1"/>
</dbReference>
<dbReference type="GO" id="GO:0004736">
    <property type="term" value="F:pyruvate carboxylase activity"/>
    <property type="evidence" value="ECO:0007669"/>
    <property type="project" value="TreeGrafter"/>
</dbReference>
<sequence length="582" mass="63362">MAKKPIKITEVALRDSHQSILATRMKTEHMLPIAEKMDKIGYWSVEMWGGATFDSCIRFLNEDPWERVRELKKVMPNTPFQMLLRGQNLVGYRHYADDLVEKFIDLSCEAGIDVFRIFDALNDPRNLQTSIKRVKQNGKHAQGTISYTTSPVHNLQMFVDLAKKLEDMGADTICVKDMAGLLAPWQAFELISSIKEQVKLPIHLHSHTTSGYALMTIVKAIEAGVDIIDTSISSLSMGTSHSPTETVVSALAGTDYDTGLDLDALIEIANYFAEVRKEYSAFESAFTGVDVNILKSQVPGGMISNLESQLKQQNAYDRLPEVMAELPQCRKDMGYPPLVTPTSQIVGTQAVLNVLMGRFKNISKEARAMIEGKYGKLPGKVDPDLQKKVCGDTACITVRPADLLEPEWENLKEEVKGKATKEEDVIIFALFPQIADQYLEKRGTPPDESFKKEEPKAASSSGEPSNMFRVTVNGKGYDVQVDEMDAVASSAAGGAPAVASSSPAPAPAVSGAGEVLNSPLSGSVWKVKCQVGQSVNEGDVVVILEAMKMETEIMAPGAGVIQSVSIKEGDKVNAGDALLSIG</sequence>
<evidence type="ECO:0000313" key="5">
    <source>
        <dbReference type="EMBL" id="VAX15081.1"/>
    </source>
</evidence>
<dbReference type="SUPFAM" id="SSF89000">
    <property type="entry name" value="post-HMGL domain-like"/>
    <property type="match status" value="1"/>
</dbReference>
<dbReference type="GO" id="GO:0008948">
    <property type="term" value="F:oxaloacetate decarboxylase activity"/>
    <property type="evidence" value="ECO:0007669"/>
    <property type="project" value="InterPro"/>
</dbReference>
<dbReference type="InterPro" id="IPR003379">
    <property type="entry name" value="Carboxylase_cons_dom"/>
</dbReference>
<dbReference type="EC" id="4.1.1.3" evidence="5"/>
<keyword evidence="5" id="KW-0456">Lyase</keyword>
<evidence type="ECO:0000259" key="3">
    <source>
        <dbReference type="PROSITE" id="PS50968"/>
    </source>
</evidence>
<dbReference type="Pfam" id="PF00682">
    <property type="entry name" value="HMGL-like"/>
    <property type="match status" value="1"/>
</dbReference>
<dbReference type="InterPro" id="IPR055268">
    <property type="entry name" value="PCB-like"/>
</dbReference>
<gene>
    <name evidence="5" type="ORF">MNBD_NITROSPINAE01-1464</name>
</gene>
<dbReference type="PANTHER" id="PTHR43778:SF2">
    <property type="entry name" value="PYRUVATE CARBOXYLASE, MITOCHONDRIAL"/>
    <property type="match status" value="1"/>
</dbReference>
<dbReference type="GO" id="GO:0006814">
    <property type="term" value="P:sodium ion transport"/>
    <property type="evidence" value="ECO:0007669"/>
    <property type="project" value="InterPro"/>
</dbReference>
<dbReference type="FunFam" id="2.40.50.100:FF:000003">
    <property type="entry name" value="Acetyl-CoA carboxylase biotin carboxyl carrier protein"/>
    <property type="match status" value="1"/>
</dbReference>
<dbReference type="PROSITE" id="PS50991">
    <property type="entry name" value="PYR_CT"/>
    <property type="match status" value="1"/>
</dbReference>
<dbReference type="Pfam" id="PF00364">
    <property type="entry name" value="Biotin_lipoyl"/>
    <property type="match status" value="1"/>
</dbReference>
<dbReference type="PANTHER" id="PTHR43778">
    <property type="entry name" value="PYRUVATE CARBOXYLASE"/>
    <property type="match status" value="1"/>
</dbReference>
<dbReference type="Gene3D" id="3.20.20.70">
    <property type="entry name" value="Aldolase class I"/>
    <property type="match status" value="1"/>
</dbReference>
<dbReference type="InterPro" id="IPR001882">
    <property type="entry name" value="Biotin_BS"/>
</dbReference>
<dbReference type="PROSITE" id="PS00188">
    <property type="entry name" value="BIOTIN"/>
    <property type="match status" value="1"/>
</dbReference>
<evidence type="ECO:0000256" key="2">
    <source>
        <dbReference type="SAM" id="MobiDB-lite"/>
    </source>
</evidence>